<accession>A0ABU5LSH7</accession>
<gene>
    <name evidence="1" type="ORF">N4G62_12700</name>
</gene>
<name>A0ABU5LSH7_9SPHN</name>
<organism evidence="1 2">
    <name type="scientific">Sphingomonas sanguinis</name>
    <dbReference type="NCBI Taxonomy" id="33051"/>
    <lineage>
        <taxon>Bacteria</taxon>
        <taxon>Pseudomonadati</taxon>
        <taxon>Pseudomonadota</taxon>
        <taxon>Alphaproteobacteria</taxon>
        <taxon>Sphingomonadales</taxon>
        <taxon>Sphingomonadaceae</taxon>
        <taxon>Sphingomonas</taxon>
    </lineage>
</organism>
<protein>
    <submittedName>
        <fullName evidence="1">Uncharacterized protein</fullName>
    </submittedName>
</protein>
<evidence type="ECO:0000313" key="1">
    <source>
        <dbReference type="EMBL" id="MDZ7282888.1"/>
    </source>
</evidence>
<dbReference type="RefSeq" id="WP_322539724.1">
    <property type="nucleotide sequence ID" value="NZ_JAOBTW010000013.1"/>
</dbReference>
<keyword evidence="2" id="KW-1185">Reference proteome</keyword>
<comment type="caution">
    <text evidence="1">The sequence shown here is derived from an EMBL/GenBank/DDBJ whole genome shotgun (WGS) entry which is preliminary data.</text>
</comment>
<proteinExistence type="predicted"/>
<sequence length="140" mass="15675">MSRTCLFTISTLSLSAVFLLLGLLFVARPDLGAEIYGVQGHDPATIVYLRAVGCRDLALAAYLFCSDWRRRDRSVRSRSSLPPRSSSRWVTSPSFIGRGRDNRSIICCMARACSALPLWHCGAMEFHVGDRPDPRRDKQN</sequence>
<evidence type="ECO:0000313" key="2">
    <source>
        <dbReference type="Proteomes" id="UP001292182"/>
    </source>
</evidence>
<dbReference type="EMBL" id="JAOBTW010000013">
    <property type="protein sequence ID" value="MDZ7282888.1"/>
    <property type="molecule type" value="Genomic_DNA"/>
</dbReference>
<reference evidence="2" key="1">
    <citation type="submission" date="2023-07" db="EMBL/GenBank/DDBJ databases">
        <title>Whole genome sequence analysis of rice epiphytic Sphingomonas sanguinis OsEp_Plm_15B2.</title>
        <authorList>
            <person name="Sahu K.P."/>
            <person name="Asharani P."/>
            <person name="Reddy B."/>
            <person name="Kumar A."/>
        </authorList>
    </citation>
    <scope>NUCLEOTIDE SEQUENCE [LARGE SCALE GENOMIC DNA]</scope>
    <source>
        <strain evidence="2">OsEp_Plm_15B2</strain>
    </source>
</reference>
<dbReference type="Proteomes" id="UP001292182">
    <property type="component" value="Unassembled WGS sequence"/>
</dbReference>